<dbReference type="FunFam" id="3.10.50.40:FF:000045">
    <property type="entry name" value="Peptidyl-prolyl cis-trans isomerase"/>
    <property type="match status" value="1"/>
</dbReference>
<proteinExistence type="inferred from homology"/>
<evidence type="ECO:0000313" key="9">
    <source>
        <dbReference type="EMBL" id="MCY0964681.1"/>
    </source>
</evidence>
<dbReference type="EC" id="5.2.1.8" evidence="7"/>
<evidence type="ECO:0000259" key="8">
    <source>
        <dbReference type="PROSITE" id="PS50059"/>
    </source>
</evidence>
<evidence type="ECO:0000313" key="10">
    <source>
        <dbReference type="Proteomes" id="UP001150830"/>
    </source>
</evidence>
<name>A0A9X3EI49_9GAMM</name>
<dbReference type="EMBL" id="JAPNOA010000018">
    <property type="protein sequence ID" value="MCY0964681.1"/>
    <property type="molecule type" value="Genomic_DNA"/>
</dbReference>
<dbReference type="PANTHER" id="PTHR43811:SF57">
    <property type="entry name" value="FKBP-TYPE PEPTIDYL-PROLYL CIS-TRANS ISOMERASE FKPA-RELATED"/>
    <property type="match status" value="1"/>
</dbReference>
<dbReference type="InterPro" id="IPR046357">
    <property type="entry name" value="PPIase_dom_sf"/>
</dbReference>
<dbReference type="Gene3D" id="3.10.50.40">
    <property type="match status" value="1"/>
</dbReference>
<dbReference type="AlphaFoldDB" id="A0A9X3EI49"/>
<reference evidence="9" key="1">
    <citation type="submission" date="2022-11" db="EMBL/GenBank/DDBJ databases">
        <title>Parathalassolutuus dongxingensis gen. nov., sp. nov., a novel member of family Oceanospirillaceae isolated from a coastal shrimp pond in Guangxi, China.</title>
        <authorList>
            <person name="Chen H."/>
        </authorList>
    </citation>
    <scope>NUCLEOTIDE SEQUENCE</scope>
    <source>
        <strain evidence="9">G-43</strain>
    </source>
</reference>
<evidence type="ECO:0000256" key="5">
    <source>
        <dbReference type="ARBA" id="ARBA00023235"/>
    </source>
</evidence>
<protein>
    <recommendedName>
        <fullName evidence="7">Peptidyl-prolyl cis-trans isomerase</fullName>
        <ecNumber evidence="7">5.2.1.8</ecNumber>
    </recommendedName>
</protein>
<dbReference type="PANTHER" id="PTHR43811">
    <property type="entry name" value="FKBP-TYPE PEPTIDYL-PROLYL CIS-TRANS ISOMERASE FKPA"/>
    <property type="match status" value="1"/>
</dbReference>
<organism evidence="9 10">
    <name type="scientific">Parathalassolituus penaei</name>
    <dbReference type="NCBI Taxonomy" id="2997323"/>
    <lineage>
        <taxon>Bacteria</taxon>
        <taxon>Pseudomonadati</taxon>
        <taxon>Pseudomonadota</taxon>
        <taxon>Gammaproteobacteria</taxon>
        <taxon>Oceanospirillales</taxon>
        <taxon>Oceanospirillaceae</taxon>
        <taxon>Parathalassolituus</taxon>
    </lineage>
</organism>
<dbReference type="GO" id="GO:0006457">
    <property type="term" value="P:protein folding"/>
    <property type="evidence" value="ECO:0007669"/>
    <property type="project" value="InterPro"/>
</dbReference>
<dbReference type="GO" id="GO:0003755">
    <property type="term" value="F:peptidyl-prolyl cis-trans isomerase activity"/>
    <property type="evidence" value="ECO:0007669"/>
    <property type="project" value="UniProtKB-UniRule"/>
</dbReference>
<dbReference type="InterPro" id="IPR001179">
    <property type="entry name" value="PPIase_FKBP_dom"/>
</dbReference>
<accession>A0A9X3EI49</accession>
<gene>
    <name evidence="9" type="ORF">OUO13_05750</name>
</gene>
<comment type="catalytic activity">
    <reaction evidence="1 6 7">
        <text>[protein]-peptidylproline (omega=180) = [protein]-peptidylproline (omega=0)</text>
        <dbReference type="Rhea" id="RHEA:16237"/>
        <dbReference type="Rhea" id="RHEA-COMP:10747"/>
        <dbReference type="Rhea" id="RHEA-COMP:10748"/>
        <dbReference type="ChEBI" id="CHEBI:83833"/>
        <dbReference type="ChEBI" id="CHEBI:83834"/>
        <dbReference type="EC" id="5.2.1.8"/>
    </reaction>
</comment>
<keyword evidence="4 6" id="KW-0697">Rotamase</keyword>
<evidence type="ECO:0000256" key="6">
    <source>
        <dbReference type="PROSITE-ProRule" id="PRU00277"/>
    </source>
</evidence>
<evidence type="ECO:0000256" key="7">
    <source>
        <dbReference type="RuleBase" id="RU003915"/>
    </source>
</evidence>
<dbReference type="Pfam" id="PF01346">
    <property type="entry name" value="FKBP_N"/>
    <property type="match status" value="1"/>
</dbReference>
<dbReference type="Proteomes" id="UP001150830">
    <property type="component" value="Unassembled WGS sequence"/>
</dbReference>
<evidence type="ECO:0000256" key="2">
    <source>
        <dbReference type="ARBA" id="ARBA00006577"/>
    </source>
</evidence>
<dbReference type="Pfam" id="PF00254">
    <property type="entry name" value="FKBP_C"/>
    <property type="match status" value="1"/>
</dbReference>
<keyword evidence="10" id="KW-1185">Reference proteome</keyword>
<evidence type="ECO:0000256" key="1">
    <source>
        <dbReference type="ARBA" id="ARBA00000971"/>
    </source>
</evidence>
<dbReference type="SUPFAM" id="SSF54534">
    <property type="entry name" value="FKBP-like"/>
    <property type="match status" value="1"/>
</dbReference>
<dbReference type="RefSeq" id="WP_283172892.1">
    <property type="nucleotide sequence ID" value="NZ_JAPNOA010000018.1"/>
</dbReference>
<comment type="caution">
    <text evidence="9">The sequence shown here is derived from an EMBL/GenBank/DDBJ whole genome shotgun (WGS) entry which is preliminary data.</text>
</comment>
<comment type="similarity">
    <text evidence="2 7">Belongs to the FKBP-type PPIase family.</text>
</comment>
<keyword evidence="5 6" id="KW-0413">Isomerase</keyword>
<keyword evidence="3" id="KW-0732">Signal</keyword>
<dbReference type="InterPro" id="IPR000774">
    <property type="entry name" value="PPIase_FKBP_N"/>
</dbReference>
<sequence length="158" mass="17192">MLDIILIIVVAGLLGWAMRRAGVGSKGAEENRSAGNLFLEQNKTEAGVECSSSGLQWKVLQPGTGTRHPTAKSKVRVHYHGTLTNGKVFDSSVERNDPISFRLNQVIPGWTEGVQLMVEGEKRRLFIAPDLGYGNHRAGDIPPGSVLIFDVELLAIED</sequence>
<evidence type="ECO:0000256" key="3">
    <source>
        <dbReference type="ARBA" id="ARBA00022729"/>
    </source>
</evidence>
<evidence type="ECO:0000256" key="4">
    <source>
        <dbReference type="ARBA" id="ARBA00023110"/>
    </source>
</evidence>
<dbReference type="PROSITE" id="PS50059">
    <property type="entry name" value="FKBP_PPIASE"/>
    <property type="match status" value="1"/>
</dbReference>
<feature type="domain" description="PPIase FKBP-type" evidence="8">
    <location>
        <begin position="72"/>
        <end position="157"/>
    </location>
</feature>